<evidence type="ECO:0000313" key="3">
    <source>
        <dbReference type="Proteomes" id="UP000186905"/>
    </source>
</evidence>
<sequence>MINPNNNLPLNAHKQLKKVTQASLIDERKQKVEAKSEDNKQDPPKEQSQKRPPKGLLDIYV</sequence>
<name>A0A1Q9G644_9GAMM</name>
<evidence type="ECO:0000256" key="1">
    <source>
        <dbReference type="SAM" id="MobiDB-lite"/>
    </source>
</evidence>
<dbReference type="EMBL" id="MJIL01000101">
    <property type="protein sequence ID" value="OLQ69412.1"/>
    <property type="molecule type" value="Genomic_DNA"/>
</dbReference>
<keyword evidence="3" id="KW-1185">Reference proteome</keyword>
<proteinExistence type="predicted"/>
<accession>A0A1Q9G644</accession>
<dbReference type="AlphaFoldDB" id="A0A1Q9G644"/>
<comment type="caution">
    <text evidence="2">The sequence shown here is derived from an EMBL/GenBank/DDBJ whole genome shotgun (WGS) entry which is preliminary data.</text>
</comment>
<evidence type="ECO:0000313" key="2">
    <source>
        <dbReference type="EMBL" id="OLQ69412.1"/>
    </source>
</evidence>
<feature type="compositionally biased region" description="Basic and acidic residues" evidence="1">
    <location>
        <begin position="25"/>
        <end position="49"/>
    </location>
</feature>
<gene>
    <name evidence="2" type="ORF">BIT28_20755</name>
</gene>
<dbReference type="OrthoDB" id="5817365at2"/>
<organism evidence="2 3">
    <name type="scientific">Photobacterium proteolyticum</name>
    <dbReference type="NCBI Taxonomy" id="1903952"/>
    <lineage>
        <taxon>Bacteria</taxon>
        <taxon>Pseudomonadati</taxon>
        <taxon>Pseudomonadota</taxon>
        <taxon>Gammaproteobacteria</taxon>
        <taxon>Vibrionales</taxon>
        <taxon>Vibrionaceae</taxon>
        <taxon>Photobacterium</taxon>
    </lineage>
</organism>
<reference evidence="2 3" key="1">
    <citation type="submission" date="2016-09" db="EMBL/GenBank/DDBJ databases">
        <title>Photobacterium proteolyticum sp. nov. a protease producing bacterium isolated from ocean sediments of Laizhou Bay.</title>
        <authorList>
            <person name="Li Y."/>
        </authorList>
    </citation>
    <scope>NUCLEOTIDE SEQUENCE [LARGE SCALE GENOMIC DNA]</scope>
    <source>
        <strain evidence="2 3">13-12</strain>
    </source>
</reference>
<protein>
    <submittedName>
        <fullName evidence="2">Uncharacterized protein</fullName>
    </submittedName>
</protein>
<dbReference type="Proteomes" id="UP000186905">
    <property type="component" value="Unassembled WGS sequence"/>
</dbReference>
<feature type="region of interest" description="Disordered" evidence="1">
    <location>
        <begin position="1"/>
        <end position="61"/>
    </location>
</feature>
<dbReference type="RefSeq" id="WP_075768341.1">
    <property type="nucleotide sequence ID" value="NZ_MJIL01000101.1"/>
</dbReference>